<dbReference type="PROSITE" id="PS00026">
    <property type="entry name" value="CHIT_BIND_I_1"/>
    <property type="match status" value="1"/>
</dbReference>
<evidence type="ECO:0000256" key="11">
    <source>
        <dbReference type="PROSITE-ProRule" id="PRU00261"/>
    </source>
</evidence>
<dbReference type="Gene3D" id="1.10.530.10">
    <property type="match status" value="1"/>
</dbReference>
<evidence type="ECO:0000256" key="9">
    <source>
        <dbReference type="PIRSR" id="PIRSR001060-1"/>
    </source>
</evidence>
<feature type="signal peptide" evidence="12">
    <location>
        <begin position="1"/>
        <end position="23"/>
    </location>
</feature>
<dbReference type="AlphaFoldDB" id="A0AAD4PB47"/>
<organism evidence="14 15">
    <name type="scientific">Perilla frutescens var. hirtella</name>
    <name type="common">Perilla citriodora</name>
    <name type="synonym">Perilla setoyensis</name>
    <dbReference type="NCBI Taxonomy" id="608512"/>
    <lineage>
        <taxon>Eukaryota</taxon>
        <taxon>Viridiplantae</taxon>
        <taxon>Streptophyta</taxon>
        <taxon>Embryophyta</taxon>
        <taxon>Tracheophyta</taxon>
        <taxon>Spermatophyta</taxon>
        <taxon>Magnoliopsida</taxon>
        <taxon>eudicotyledons</taxon>
        <taxon>Gunneridae</taxon>
        <taxon>Pentapetalae</taxon>
        <taxon>asterids</taxon>
        <taxon>lamiids</taxon>
        <taxon>Lamiales</taxon>
        <taxon>Lamiaceae</taxon>
        <taxon>Nepetoideae</taxon>
        <taxon>Elsholtzieae</taxon>
        <taxon>Perilla</taxon>
    </lineage>
</organism>
<keyword evidence="15" id="KW-1185">Reference proteome</keyword>
<evidence type="ECO:0000256" key="6">
    <source>
        <dbReference type="ARBA" id="ARBA00022821"/>
    </source>
</evidence>
<dbReference type="GO" id="GO:0005773">
    <property type="term" value="C:vacuole"/>
    <property type="evidence" value="ECO:0007669"/>
    <property type="project" value="UniProtKB-SubCell"/>
</dbReference>
<feature type="disulfide bond" evidence="10 11">
    <location>
        <begin position="33"/>
        <end position="47"/>
    </location>
</feature>
<evidence type="ECO:0000256" key="1">
    <source>
        <dbReference type="ARBA" id="ARBA00003102"/>
    </source>
</evidence>
<keyword evidence="8 10" id="KW-1015">Disulfide bond</keyword>
<dbReference type="PROSITE" id="PS50941">
    <property type="entry name" value="CHIT_BIND_I_2"/>
    <property type="match status" value="1"/>
</dbReference>
<keyword evidence="12" id="KW-0732">Signal</keyword>
<keyword evidence="6" id="KW-0611">Plant defense</keyword>
<evidence type="ECO:0000313" key="15">
    <source>
        <dbReference type="Proteomes" id="UP001190926"/>
    </source>
</evidence>
<evidence type="ECO:0000256" key="3">
    <source>
        <dbReference type="ARBA" id="ARBA00009373"/>
    </source>
</evidence>
<evidence type="ECO:0000256" key="5">
    <source>
        <dbReference type="ARBA" id="ARBA00022669"/>
    </source>
</evidence>
<dbReference type="SUPFAM" id="SSF53955">
    <property type="entry name" value="Lysozyme-like"/>
    <property type="match status" value="1"/>
</dbReference>
<dbReference type="CDD" id="cd00035">
    <property type="entry name" value="ChtBD1"/>
    <property type="match status" value="1"/>
</dbReference>
<evidence type="ECO:0000313" key="14">
    <source>
        <dbReference type="EMBL" id="KAH6833453.1"/>
    </source>
</evidence>
<feature type="disulfide bond" evidence="10">
    <location>
        <begin position="236"/>
        <end position="268"/>
    </location>
</feature>
<dbReference type="GO" id="GO:0006032">
    <property type="term" value="P:chitin catabolic process"/>
    <property type="evidence" value="ECO:0007669"/>
    <property type="project" value="UniProtKB-KW"/>
</dbReference>
<feature type="chain" id="PRO_5041959154" evidence="12">
    <location>
        <begin position="24"/>
        <end position="268"/>
    </location>
</feature>
<dbReference type="GO" id="GO:0004568">
    <property type="term" value="F:chitinase activity"/>
    <property type="evidence" value="ECO:0007669"/>
    <property type="project" value="InterPro"/>
</dbReference>
<dbReference type="EMBL" id="SDAM02000058">
    <property type="protein sequence ID" value="KAH6833453.1"/>
    <property type="molecule type" value="Genomic_DNA"/>
</dbReference>
<dbReference type="PROSITE" id="PS00774">
    <property type="entry name" value="CHITINASE_19_2"/>
    <property type="match status" value="1"/>
</dbReference>
<name>A0AAD4PB47_PERFH</name>
<dbReference type="InterPro" id="IPR016283">
    <property type="entry name" value="Glyco_hydro_19"/>
</dbReference>
<dbReference type="Proteomes" id="UP001190926">
    <property type="component" value="Unassembled WGS sequence"/>
</dbReference>
<proteinExistence type="inferred from homology"/>
<dbReference type="InterPro" id="IPR018371">
    <property type="entry name" value="Chitin-binding_1_CS"/>
</dbReference>
<protein>
    <submittedName>
        <fullName evidence="14">Carrot EP3-3 chitinase-like protein</fullName>
    </submittedName>
</protein>
<keyword evidence="7" id="KW-0119">Carbohydrate metabolism</keyword>
<keyword evidence="7" id="KW-0146">Chitin degradation</keyword>
<evidence type="ECO:0000256" key="4">
    <source>
        <dbReference type="ARBA" id="ARBA00022554"/>
    </source>
</evidence>
<keyword evidence="5 11" id="KW-0147">Chitin-binding</keyword>
<comment type="function">
    <text evidence="1">Defense against chitin-containing fungal pathogens.</text>
</comment>
<evidence type="ECO:0000256" key="10">
    <source>
        <dbReference type="PIRSR" id="PIRSR001060-2"/>
    </source>
</evidence>
<gene>
    <name evidence="14" type="ORF">C2S53_012675</name>
</gene>
<dbReference type="SMART" id="SM00270">
    <property type="entry name" value="ChtBD1"/>
    <property type="match status" value="1"/>
</dbReference>
<accession>A0AAD4PB47</accession>
<dbReference type="CDD" id="cd00325">
    <property type="entry name" value="chitinase_GH19"/>
    <property type="match status" value="1"/>
</dbReference>
<feature type="disulfide bond" evidence="10">
    <location>
        <begin position="85"/>
        <end position="134"/>
    </location>
</feature>
<dbReference type="GO" id="GO:0005975">
    <property type="term" value="P:carbohydrate metabolic process"/>
    <property type="evidence" value="ECO:0007669"/>
    <property type="project" value="InterPro"/>
</dbReference>
<dbReference type="PANTHER" id="PTHR22595:SF193">
    <property type="entry name" value="ENDOCHITINASE EP3"/>
    <property type="match status" value="1"/>
</dbReference>
<dbReference type="Gene3D" id="3.30.20.10">
    <property type="entry name" value="Endochitinase, domain 2"/>
    <property type="match status" value="1"/>
</dbReference>
<dbReference type="InterPro" id="IPR000726">
    <property type="entry name" value="Glyco_hydro_19_cat"/>
</dbReference>
<dbReference type="SUPFAM" id="SSF57016">
    <property type="entry name" value="Plant lectins/antimicrobial peptides"/>
    <property type="match status" value="1"/>
</dbReference>
<dbReference type="InterPro" id="IPR001002">
    <property type="entry name" value="Chitin-bd_1"/>
</dbReference>
<feature type="disulfide bond" evidence="10 11">
    <location>
        <begin position="28"/>
        <end position="40"/>
    </location>
</feature>
<reference evidence="14 15" key="1">
    <citation type="journal article" date="2021" name="Nat. Commun.">
        <title>Incipient diploidization of the medicinal plant Perilla within 10,000 years.</title>
        <authorList>
            <person name="Zhang Y."/>
            <person name="Shen Q."/>
            <person name="Leng L."/>
            <person name="Zhang D."/>
            <person name="Chen S."/>
            <person name="Shi Y."/>
            <person name="Ning Z."/>
            <person name="Chen S."/>
        </authorList>
    </citation>
    <scope>NUCLEOTIDE SEQUENCE [LARGE SCALE GENOMIC DNA]</scope>
    <source>
        <strain evidence="15">cv. PC099</strain>
    </source>
</reference>
<dbReference type="GO" id="GO:0008061">
    <property type="term" value="F:chitin binding"/>
    <property type="evidence" value="ECO:0007669"/>
    <property type="project" value="UniProtKB-UniRule"/>
</dbReference>
<dbReference type="Pfam" id="PF00182">
    <property type="entry name" value="Glyco_hydro_19"/>
    <property type="match status" value="1"/>
</dbReference>
<feature type="domain" description="Chitin-binding type-1" evidence="13">
    <location>
        <begin position="23"/>
        <end position="58"/>
    </location>
</feature>
<dbReference type="PROSITE" id="PS00773">
    <property type="entry name" value="CHITINASE_19_1"/>
    <property type="match status" value="1"/>
</dbReference>
<sequence length="268" mass="28812">MKNLLPVFTVLGLVLAAGKGVSAQNCGCSASECCSRYGYCGNGPDYCGTGCQSGPCTGSNGVQVGDIVTDAFFNGIIANQDRPNCAGKGFYTRSRFLEALAAYTSFGTTGSADDSKREIAAFFAHVSHETEKMCFIEEAGGQSEFYCDDKNYPQWPCATNKRYYGRGPLQLTWNYNYGAAGQAIQFDGLNNPELVATDPLISFKASLWFWMQNCHDAITSGQGFGATIRAINSGECNGGSTAKVASRVNYYKDYCNQFGVDPGTNLEC</sequence>
<dbReference type="InterPro" id="IPR023346">
    <property type="entry name" value="Lysozyme-like_dom_sf"/>
</dbReference>
<feature type="disulfide bond" evidence="10">
    <location>
        <begin position="147"/>
        <end position="157"/>
    </location>
</feature>
<evidence type="ECO:0000256" key="2">
    <source>
        <dbReference type="ARBA" id="ARBA00004116"/>
    </source>
</evidence>
<dbReference type="FunFam" id="3.30.20.10:FF:000001">
    <property type="entry name" value="Endochitinase (Chitinase)"/>
    <property type="match status" value="1"/>
</dbReference>
<dbReference type="GO" id="GO:0006952">
    <property type="term" value="P:defense response"/>
    <property type="evidence" value="ECO:0007669"/>
    <property type="project" value="UniProtKB-KW"/>
</dbReference>
<comment type="caution">
    <text evidence="11">Lacks conserved residue(s) required for the propagation of feature annotation.</text>
</comment>
<keyword evidence="4" id="KW-0926">Vacuole</keyword>
<evidence type="ECO:0000256" key="12">
    <source>
        <dbReference type="SAM" id="SignalP"/>
    </source>
</evidence>
<comment type="caution">
    <text evidence="14">The sequence shown here is derived from an EMBL/GenBank/DDBJ whole genome shotgun (WGS) entry which is preliminary data.</text>
</comment>
<dbReference type="Pfam" id="PF00187">
    <property type="entry name" value="Chitin_bind_1"/>
    <property type="match status" value="1"/>
</dbReference>
<dbReference type="GO" id="GO:0016998">
    <property type="term" value="P:cell wall macromolecule catabolic process"/>
    <property type="evidence" value="ECO:0007669"/>
    <property type="project" value="InterPro"/>
</dbReference>
<evidence type="ECO:0000256" key="8">
    <source>
        <dbReference type="ARBA" id="ARBA00023157"/>
    </source>
</evidence>
<dbReference type="Gene3D" id="3.30.60.10">
    <property type="entry name" value="Endochitinase-like"/>
    <property type="match status" value="1"/>
</dbReference>
<dbReference type="PIRSF" id="PIRSF001060">
    <property type="entry name" value="Endochitinase"/>
    <property type="match status" value="1"/>
</dbReference>
<comment type="similarity">
    <text evidence="3">Belongs to the glycosyl hydrolase 19 family. Chitinase class I subfamily.</text>
</comment>
<keyword evidence="7" id="KW-0624">Polysaccharide degradation</keyword>
<comment type="subcellular location">
    <subcellularLocation>
        <location evidence="2">Vacuole</location>
    </subcellularLocation>
</comment>
<evidence type="ECO:0000259" key="13">
    <source>
        <dbReference type="PROSITE" id="PS50941"/>
    </source>
</evidence>
<dbReference type="PANTHER" id="PTHR22595">
    <property type="entry name" value="CHITINASE-RELATED"/>
    <property type="match status" value="1"/>
</dbReference>
<dbReference type="InterPro" id="IPR036861">
    <property type="entry name" value="Endochitinase-like_sf"/>
</dbReference>
<feature type="active site" description="Proton donor" evidence="9">
    <location>
        <position position="129"/>
    </location>
</feature>
<evidence type="ECO:0000256" key="7">
    <source>
        <dbReference type="ARBA" id="ARBA00023024"/>
    </source>
</evidence>